<evidence type="ECO:0000256" key="7">
    <source>
        <dbReference type="RuleBase" id="RU363032"/>
    </source>
</evidence>
<dbReference type="PANTHER" id="PTHR32243:SF18">
    <property type="entry name" value="INNER MEMBRANE ABC TRANSPORTER PERMEASE PROTEIN YCJP"/>
    <property type="match status" value="1"/>
</dbReference>
<sequence length="319" mass="34128">MSVVDTPNPRRAESAGQQETAEQDGRRASARRAARRGSRSSPLDRTGTGTGVVIAVVLGLALLWTLVPLVWMVLSSFKPATAITSAEPSWLFTPTGEHYAGLFTGGNELIPYLWHSVAAAGLSAVLSVVLGAPAGYGLARSGMRGKRHLSFWIISTRMAPIAAVVLPLFLMFRQVGLIDTIPGLVLAYMTFNLPFAIWLLSSFFSDLPPALEESALVEGCTRWQAFRHVALPLTKPGLVTTFVLCLVFAWNDYAFALVFSGPDSQTLPIAASQLVTQAGIDWGQLCAIGTFVVVPMMLAGLAVRRWLVTGLTLGAVTGE</sequence>
<feature type="transmembrane region" description="Helical" evidence="7">
    <location>
        <begin position="184"/>
        <end position="204"/>
    </location>
</feature>
<feature type="transmembrane region" description="Helical" evidence="7">
    <location>
        <begin position="112"/>
        <end position="139"/>
    </location>
</feature>
<dbReference type="Gene3D" id="1.10.3720.10">
    <property type="entry name" value="MetI-like"/>
    <property type="match status" value="1"/>
</dbReference>
<keyword evidence="6 7" id="KW-0472">Membrane</keyword>
<proteinExistence type="inferred from homology"/>
<keyword evidence="5 7" id="KW-1133">Transmembrane helix</keyword>
<dbReference type="InterPro" id="IPR000515">
    <property type="entry name" value="MetI-like"/>
</dbReference>
<feature type="transmembrane region" description="Helical" evidence="7">
    <location>
        <begin position="49"/>
        <end position="74"/>
    </location>
</feature>
<evidence type="ECO:0000256" key="6">
    <source>
        <dbReference type="ARBA" id="ARBA00023136"/>
    </source>
</evidence>
<evidence type="ECO:0000256" key="3">
    <source>
        <dbReference type="ARBA" id="ARBA00022475"/>
    </source>
</evidence>
<keyword evidence="3" id="KW-1003">Cell membrane</keyword>
<gene>
    <name evidence="10" type="ORF">SAMN04489718_0240</name>
</gene>
<feature type="transmembrane region" description="Helical" evidence="7">
    <location>
        <begin position="151"/>
        <end position="172"/>
    </location>
</feature>
<dbReference type="InterPro" id="IPR035906">
    <property type="entry name" value="MetI-like_sf"/>
</dbReference>
<dbReference type="Proteomes" id="UP000199301">
    <property type="component" value="Unassembled WGS sequence"/>
</dbReference>
<evidence type="ECO:0000313" key="10">
    <source>
        <dbReference type="EMBL" id="SDQ10482.1"/>
    </source>
</evidence>
<feature type="domain" description="ABC transmembrane type-1" evidence="9">
    <location>
        <begin position="113"/>
        <end position="303"/>
    </location>
</feature>
<dbReference type="Pfam" id="PF00528">
    <property type="entry name" value="BPD_transp_1"/>
    <property type="match status" value="1"/>
</dbReference>
<evidence type="ECO:0000256" key="8">
    <source>
        <dbReference type="SAM" id="MobiDB-lite"/>
    </source>
</evidence>
<dbReference type="EMBL" id="FNKO01000001">
    <property type="protein sequence ID" value="SDQ10482.1"/>
    <property type="molecule type" value="Genomic_DNA"/>
</dbReference>
<evidence type="ECO:0000259" key="9">
    <source>
        <dbReference type="PROSITE" id="PS50928"/>
    </source>
</evidence>
<feature type="transmembrane region" description="Helical" evidence="7">
    <location>
        <begin position="282"/>
        <end position="303"/>
    </location>
</feature>
<name>A0A1H0Y5S2_9ACTN</name>
<accession>A0A1H0Y5S2</accession>
<comment type="similarity">
    <text evidence="7">Belongs to the binding-protein-dependent transport system permease family.</text>
</comment>
<dbReference type="PANTHER" id="PTHR32243">
    <property type="entry name" value="MALTOSE TRANSPORT SYSTEM PERMEASE-RELATED"/>
    <property type="match status" value="1"/>
</dbReference>
<dbReference type="InterPro" id="IPR050901">
    <property type="entry name" value="BP-dep_ABC_trans_perm"/>
</dbReference>
<organism evidence="10 11">
    <name type="scientific">Actinopolyspora saharensis</name>
    <dbReference type="NCBI Taxonomy" id="995062"/>
    <lineage>
        <taxon>Bacteria</taxon>
        <taxon>Bacillati</taxon>
        <taxon>Actinomycetota</taxon>
        <taxon>Actinomycetes</taxon>
        <taxon>Actinopolysporales</taxon>
        <taxon>Actinopolysporaceae</taxon>
        <taxon>Actinopolyspora</taxon>
    </lineage>
</organism>
<dbReference type="PROSITE" id="PS50928">
    <property type="entry name" value="ABC_TM1"/>
    <property type="match status" value="1"/>
</dbReference>
<comment type="subcellular location">
    <subcellularLocation>
        <location evidence="1 7">Cell membrane</location>
        <topology evidence="1 7">Multi-pass membrane protein</topology>
    </subcellularLocation>
</comment>
<dbReference type="AlphaFoldDB" id="A0A1H0Y5S2"/>
<protein>
    <submittedName>
        <fullName evidence="10">Carbohydrate ABC transporter membrane protein 2, CUT1 family</fullName>
    </submittedName>
</protein>
<evidence type="ECO:0000256" key="1">
    <source>
        <dbReference type="ARBA" id="ARBA00004651"/>
    </source>
</evidence>
<keyword evidence="11" id="KW-1185">Reference proteome</keyword>
<dbReference type="STRING" id="995062.SAMN04489718_0240"/>
<feature type="compositionally biased region" description="Basic residues" evidence="8">
    <location>
        <begin position="28"/>
        <end position="38"/>
    </location>
</feature>
<dbReference type="GO" id="GO:0055085">
    <property type="term" value="P:transmembrane transport"/>
    <property type="evidence" value="ECO:0007669"/>
    <property type="project" value="InterPro"/>
</dbReference>
<dbReference type="CDD" id="cd06261">
    <property type="entry name" value="TM_PBP2"/>
    <property type="match status" value="1"/>
</dbReference>
<feature type="region of interest" description="Disordered" evidence="8">
    <location>
        <begin position="1"/>
        <end position="44"/>
    </location>
</feature>
<feature type="transmembrane region" description="Helical" evidence="7">
    <location>
        <begin position="237"/>
        <end position="262"/>
    </location>
</feature>
<dbReference type="SUPFAM" id="SSF161098">
    <property type="entry name" value="MetI-like"/>
    <property type="match status" value="1"/>
</dbReference>
<dbReference type="GO" id="GO:0005886">
    <property type="term" value="C:plasma membrane"/>
    <property type="evidence" value="ECO:0007669"/>
    <property type="project" value="UniProtKB-SubCell"/>
</dbReference>
<evidence type="ECO:0000256" key="4">
    <source>
        <dbReference type="ARBA" id="ARBA00022692"/>
    </source>
</evidence>
<evidence type="ECO:0000256" key="5">
    <source>
        <dbReference type="ARBA" id="ARBA00022989"/>
    </source>
</evidence>
<reference evidence="11" key="1">
    <citation type="submission" date="2016-10" db="EMBL/GenBank/DDBJ databases">
        <authorList>
            <person name="Varghese N."/>
            <person name="Submissions S."/>
        </authorList>
    </citation>
    <scope>NUCLEOTIDE SEQUENCE [LARGE SCALE GENOMIC DNA]</scope>
    <source>
        <strain evidence="11">DSM 45459</strain>
    </source>
</reference>
<keyword evidence="2 7" id="KW-0813">Transport</keyword>
<evidence type="ECO:0000313" key="11">
    <source>
        <dbReference type="Proteomes" id="UP000199301"/>
    </source>
</evidence>
<dbReference type="RefSeq" id="WP_207630939.1">
    <property type="nucleotide sequence ID" value="NZ_FNKO01000001.1"/>
</dbReference>
<evidence type="ECO:0000256" key="2">
    <source>
        <dbReference type="ARBA" id="ARBA00022448"/>
    </source>
</evidence>
<keyword evidence="4 7" id="KW-0812">Transmembrane</keyword>